<name>A0A419RU60_9SPHN</name>
<keyword evidence="3" id="KW-1185">Reference proteome</keyword>
<accession>A0A419RU60</accession>
<feature type="chain" id="PRO_5019259323" evidence="1">
    <location>
        <begin position="21"/>
        <end position="89"/>
    </location>
</feature>
<evidence type="ECO:0000313" key="2">
    <source>
        <dbReference type="EMBL" id="RJY09325.1"/>
    </source>
</evidence>
<dbReference type="EMBL" id="RAHX01000001">
    <property type="protein sequence ID" value="RJY09325.1"/>
    <property type="molecule type" value="Genomic_DNA"/>
</dbReference>
<feature type="signal peptide" evidence="1">
    <location>
        <begin position="1"/>
        <end position="20"/>
    </location>
</feature>
<dbReference type="PROSITE" id="PS51257">
    <property type="entry name" value="PROKAR_LIPOPROTEIN"/>
    <property type="match status" value="1"/>
</dbReference>
<proteinExistence type="predicted"/>
<gene>
    <name evidence="2" type="ORF">D6201_08125</name>
</gene>
<sequence>MKTVHIALLGLATIGLGACASYSDDDDVYVAPAPVGPGAVVGTVAADVDGDGMIDGYYDANGNYTAWVAPPCPPAPAPVYVPEPTGERG</sequence>
<dbReference type="RefSeq" id="WP_120048332.1">
    <property type="nucleotide sequence ID" value="NZ_RAHX01000001.1"/>
</dbReference>
<reference evidence="2 3" key="1">
    <citation type="journal article" date="2017" name="Int. J. Syst. Evol. Microbiol.">
        <title>Erythrobacter aquimixticola sp. nov., isolated from the junction between the ocean and a freshwater spring.</title>
        <authorList>
            <person name="Park S."/>
            <person name="Jung Y.T."/>
            <person name="Choi S.J."/>
            <person name="Yoon J.H."/>
        </authorList>
    </citation>
    <scope>NUCLEOTIDE SEQUENCE [LARGE SCALE GENOMIC DNA]</scope>
    <source>
        <strain evidence="2 3">JSSK-14</strain>
    </source>
</reference>
<protein>
    <submittedName>
        <fullName evidence="2">Uncharacterized protein</fullName>
    </submittedName>
</protein>
<comment type="caution">
    <text evidence="2">The sequence shown here is derived from an EMBL/GenBank/DDBJ whole genome shotgun (WGS) entry which is preliminary data.</text>
</comment>
<keyword evidence="1" id="KW-0732">Signal</keyword>
<dbReference type="Proteomes" id="UP000285232">
    <property type="component" value="Unassembled WGS sequence"/>
</dbReference>
<dbReference type="AlphaFoldDB" id="A0A419RU60"/>
<organism evidence="2 3">
    <name type="scientific">Aurantiacibacter aquimixticola</name>
    <dbReference type="NCBI Taxonomy" id="1958945"/>
    <lineage>
        <taxon>Bacteria</taxon>
        <taxon>Pseudomonadati</taxon>
        <taxon>Pseudomonadota</taxon>
        <taxon>Alphaproteobacteria</taxon>
        <taxon>Sphingomonadales</taxon>
        <taxon>Erythrobacteraceae</taxon>
        <taxon>Aurantiacibacter</taxon>
    </lineage>
</organism>
<evidence type="ECO:0000256" key="1">
    <source>
        <dbReference type="SAM" id="SignalP"/>
    </source>
</evidence>
<evidence type="ECO:0000313" key="3">
    <source>
        <dbReference type="Proteomes" id="UP000285232"/>
    </source>
</evidence>